<gene>
    <name evidence="11" type="ORF">FZD51_07700</name>
</gene>
<dbReference type="PANTHER" id="PTHR42713">
    <property type="entry name" value="HISTIDINE KINASE-RELATED"/>
    <property type="match status" value="1"/>
</dbReference>
<protein>
    <submittedName>
        <fullName evidence="11">Response regulator</fullName>
    </submittedName>
</protein>
<dbReference type="AlphaFoldDB" id="A0A5D4RG11"/>
<dbReference type="Pfam" id="PF00072">
    <property type="entry name" value="Response_reg"/>
    <property type="match status" value="1"/>
</dbReference>
<dbReference type="PANTHER" id="PTHR42713:SF3">
    <property type="entry name" value="TRANSCRIPTIONAL REGULATORY PROTEIN HPTR"/>
    <property type="match status" value="1"/>
</dbReference>
<comment type="caution">
    <text evidence="11">The sequence shown here is derived from an EMBL/GenBank/DDBJ whole genome shotgun (WGS) entry which is preliminary data.</text>
</comment>
<dbReference type="Gene3D" id="3.40.50.2300">
    <property type="match status" value="1"/>
</dbReference>
<evidence type="ECO:0000256" key="5">
    <source>
        <dbReference type="ARBA" id="ARBA00023015"/>
    </source>
</evidence>
<dbReference type="CDD" id="cd17536">
    <property type="entry name" value="REC_YesN-like"/>
    <property type="match status" value="1"/>
</dbReference>
<accession>A0A5D4RG11</accession>
<keyword evidence="5" id="KW-0805">Transcription regulation</keyword>
<keyword evidence="7" id="KW-0804">Transcription</keyword>
<dbReference type="InterPro" id="IPR011006">
    <property type="entry name" value="CheY-like_superfamily"/>
</dbReference>
<dbReference type="SUPFAM" id="SSF46689">
    <property type="entry name" value="Homeodomain-like"/>
    <property type="match status" value="2"/>
</dbReference>
<dbReference type="Pfam" id="PF12833">
    <property type="entry name" value="HTH_18"/>
    <property type="match status" value="1"/>
</dbReference>
<evidence type="ECO:0000256" key="1">
    <source>
        <dbReference type="ARBA" id="ARBA00004496"/>
    </source>
</evidence>
<dbReference type="GO" id="GO:0000160">
    <property type="term" value="P:phosphorelay signal transduction system"/>
    <property type="evidence" value="ECO:0007669"/>
    <property type="project" value="UniProtKB-KW"/>
</dbReference>
<dbReference type="PROSITE" id="PS00041">
    <property type="entry name" value="HTH_ARAC_FAMILY_1"/>
    <property type="match status" value="1"/>
</dbReference>
<proteinExistence type="predicted"/>
<sequence>MTFKMLIVDDEPMICRGLAYTIPWEEHQIEVAGLAHDGEEAMNKVKELNGVDIVITDIRMPNKDGLDLAAFLKERYPQTRIIMISGYDEFKYAQKAIQLGVEDYLLKPVNIDELLEVAQKITKEIHQRQAERRQHEQIRLRNLIYHHVFDYPTDEIAGNDLLGTTPCFAFISMKKQDAITGAAHPEEEKAQKALWKKSIDDAFAEIDVRSVSIFMSENLLLTCLVEQSDSLAKDRIGKLVCEDSWVFLLSDHAVPLGSLSQAIGPLREGVRHLPINSEKIFFCSELEKAESRSTPYPEQMEEKLIQAILRVDQNQIEEHVHLLVNYLKSNQFLLEESISICRRMSRGLRSRLKSLGQKDSFHFPSVFEQGAELLIAESYAVFGGWLLQDIERAIHVFNLKAADNKDWLIERALEYIRTYYKSEIKAQEVADVVNITPNYFSSLFKQKTGKSFNEYVNHMRVEEAKTLLEETPFKINEIAEQAGFHEYKYFVEVFRKFSGMTPTQYRKLRST</sequence>
<evidence type="ECO:0000256" key="2">
    <source>
        <dbReference type="ARBA" id="ARBA00022490"/>
    </source>
</evidence>
<dbReference type="PROSITE" id="PS50110">
    <property type="entry name" value="RESPONSE_REGULATORY"/>
    <property type="match status" value="1"/>
</dbReference>
<dbReference type="PROSITE" id="PS01124">
    <property type="entry name" value="HTH_ARAC_FAMILY_2"/>
    <property type="match status" value="1"/>
</dbReference>
<dbReference type="RefSeq" id="WP_148974215.1">
    <property type="nucleotide sequence ID" value="NZ_VTER01000003.1"/>
</dbReference>
<dbReference type="InterPro" id="IPR018062">
    <property type="entry name" value="HTH_AraC-typ_CS"/>
</dbReference>
<dbReference type="SMART" id="SM00342">
    <property type="entry name" value="HTH_ARAC"/>
    <property type="match status" value="1"/>
</dbReference>
<dbReference type="GO" id="GO:0043565">
    <property type="term" value="F:sequence-specific DNA binding"/>
    <property type="evidence" value="ECO:0007669"/>
    <property type="project" value="InterPro"/>
</dbReference>
<feature type="modified residue" description="4-aspartylphosphate" evidence="8">
    <location>
        <position position="57"/>
    </location>
</feature>
<dbReference type="InterPro" id="IPR001789">
    <property type="entry name" value="Sig_transdc_resp-reg_receiver"/>
</dbReference>
<dbReference type="Gene3D" id="1.10.10.60">
    <property type="entry name" value="Homeodomain-like"/>
    <property type="match status" value="2"/>
</dbReference>
<keyword evidence="3 8" id="KW-0597">Phosphoprotein</keyword>
<evidence type="ECO:0000313" key="12">
    <source>
        <dbReference type="Proteomes" id="UP000322139"/>
    </source>
</evidence>
<dbReference type="SUPFAM" id="SSF52172">
    <property type="entry name" value="CheY-like"/>
    <property type="match status" value="1"/>
</dbReference>
<name>A0A5D4RG11_9BACI</name>
<evidence type="ECO:0000313" key="11">
    <source>
        <dbReference type="EMBL" id="TYS50413.1"/>
    </source>
</evidence>
<keyword evidence="4" id="KW-0902">Two-component regulatory system</keyword>
<organism evidence="11 12">
    <name type="scientific">Bacillus infantis</name>
    <dbReference type="NCBI Taxonomy" id="324767"/>
    <lineage>
        <taxon>Bacteria</taxon>
        <taxon>Bacillati</taxon>
        <taxon>Bacillota</taxon>
        <taxon>Bacilli</taxon>
        <taxon>Bacillales</taxon>
        <taxon>Bacillaceae</taxon>
        <taxon>Bacillus</taxon>
    </lineage>
</organism>
<feature type="domain" description="HTH araC/xylS-type" evidence="9">
    <location>
        <begin position="410"/>
        <end position="508"/>
    </location>
</feature>
<evidence type="ECO:0000256" key="8">
    <source>
        <dbReference type="PROSITE-ProRule" id="PRU00169"/>
    </source>
</evidence>
<dbReference type="GO" id="GO:0005737">
    <property type="term" value="C:cytoplasm"/>
    <property type="evidence" value="ECO:0007669"/>
    <property type="project" value="UniProtKB-SubCell"/>
</dbReference>
<feature type="domain" description="Response regulatory" evidence="10">
    <location>
        <begin position="4"/>
        <end position="122"/>
    </location>
</feature>
<dbReference type="InterPro" id="IPR051552">
    <property type="entry name" value="HptR"/>
</dbReference>
<reference evidence="11 12" key="1">
    <citation type="submission" date="2019-08" db="EMBL/GenBank/DDBJ databases">
        <title>Bacillus genomes from the desert of Cuatro Cienegas, Coahuila.</title>
        <authorList>
            <person name="Olmedo-Alvarez G."/>
        </authorList>
    </citation>
    <scope>NUCLEOTIDE SEQUENCE [LARGE SCALE GENOMIC DNA]</scope>
    <source>
        <strain evidence="11 12">CH446_14T</strain>
    </source>
</reference>
<dbReference type="Proteomes" id="UP000322139">
    <property type="component" value="Unassembled WGS sequence"/>
</dbReference>
<dbReference type="InterPro" id="IPR009057">
    <property type="entry name" value="Homeodomain-like_sf"/>
</dbReference>
<comment type="subcellular location">
    <subcellularLocation>
        <location evidence="1">Cytoplasm</location>
    </subcellularLocation>
</comment>
<dbReference type="SMART" id="SM00448">
    <property type="entry name" value="REC"/>
    <property type="match status" value="1"/>
</dbReference>
<evidence type="ECO:0000256" key="4">
    <source>
        <dbReference type="ARBA" id="ARBA00023012"/>
    </source>
</evidence>
<evidence type="ECO:0000259" key="10">
    <source>
        <dbReference type="PROSITE" id="PS50110"/>
    </source>
</evidence>
<evidence type="ECO:0000256" key="6">
    <source>
        <dbReference type="ARBA" id="ARBA00023125"/>
    </source>
</evidence>
<keyword evidence="6" id="KW-0238">DNA-binding</keyword>
<keyword evidence="2" id="KW-0963">Cytoplasm</keyword>
<evidence type="ECO:0000256" key="7">
    <source>
        <dbReference type="ARBA" id="ARBA00023163"/>
    </source>
</evidence>
<dbReference type="GO" id="GO:0003700">
    <property type="term" value="F:DNA-binding transcription factor activity"/>
    <property type="evidence" value="ECO:0007669"/>
    <property type="project" value="InterPro"/>
</dbReference>
<dbReference type="PRINTS" id="PR00032">
    <property type="entry name" value="HTHARAC"/>
</dbReference>
<evidence type="ECO:0000259" key="9">
    <source>
        <dbReference type="PROSITE" id="PS01124"/>
    </source>
</evidence>
<dbReference type="EMBL" id="VTER01000003">
    <property type="protein sequence ID" value="TYS50413.1"/>
    <property type="molecule type" value="Genomic_DNA"/>
</dbReference>
<evidence type="ECO:0000256" key="3">
    <source>
        <dbReference type="ARBA" id="ARBA00022553"/>
    </source>
</evidence>
<dbReference type="InterPro" id="IPR020449">
    <property type="entry name" value="Tscrpt_reg_AraC-type_HTH"/>
</dbReference>
<dbReference type="InterPro" id="IPR018060">
    <property type="entry name" value="HTH_AraC"/>
</dbReference>